<evidence type="ECO:0000256" key="3">
    <source>
        <dbReference type="ARBA" id="ARBA00022692"/>
    </source>
</evidence>
<feature type="transmembrane region" description="Helical" evidence="6">
    <location>
        <begin position="119"/>
        <end position="137"/>
    </location>
</feature>
<feature type="transmembrane region" description="Helical" evidence="6">
    <location>
        <begin position="78"/>
        <end position="104"/>
    </location>
</feature>
<gene>
    <name evidence="7" type="ORF">BHF72_1804</name>
</gene>
<feature type="transmembrane region" description="Helical" evidence="6">
    <location>
        <begin position="149"/>
        <end position="168"/>
    </location>
</feature>
<evidence type="ECO:0000256" key="4">
    <source>
        <dbReference type="ARBA" id="ARBA00022989"/>
    </source>
</evidence>
<feature type="transmembrane region" description="Helical" evidence="6">
    <location>
        <begin position="218"/>
        <end position="238"/>
    </location>
</feature>
<feature type="transmembrane region" description="Helical" evidence="6">
    <location>
        <begin position="457"/>
        <end position="477"/>
    </location>
</feature>
<keyword evidence="2" id="KW-1003">Cell membrane</keyword>
<keyword evidence="4 6" id="KW-1133">Transmembrane helix</keyword>
<dbReference type="PANTHER" id="PTHR30250">
    <property type="entry name" value="PST FAMILY PREDICTED COLANIC ACID TRANSPORTER"/>
    <property type="match status" value="1"/>
</dbReference>
<sequence length="494" mass="56489">MSVVARQSFKYSIIGYLGFLLGTISAIFIFPFDMVFYGKLRFVLSATLMLVPFVVFGLSYSNVYFFGKAKEEGKHQNLFSLSLVGVGINFLIFLLGFFAFFYIFSSFQEDSELWDMKRLILPMVLVMSLSAVFNRYISNFKRIVVPNIFENIFPKLANLGAFCLFFFLGTSEKISYAFFLGVFVLGLIGYVLYTNKLEKIEPDFSTDFVKKDKLWKEILNYSFYGFLGNLGSFLALNISNYMIGEKLSFEENGIYSTVFSVVQLISIPSMGLYNISAPIISKHFADDTIKDLDVYYKKTSLSLFFLGLVLFSCIAVGYPYLTDFMPKSGKLLLEAQPLVWVIGFALLFELATGFNSHIISMSKFYRFNIYVMLFLAVLTTSLNFYFINKTSLGILGISISYAVSLTIFNLTKIAFNYYQFKVYPFTIEMLYSVILATLAISLAIVLPNFSNSFLNLVYKPALVLIIFFVGNHFMRIYPLDKFLTKDFLKSLFKF</sequence>
<dbReference type="RefSeq" id="WP_069797607.1">
    <property type="nucleotide sequence ID" value="NZ_CP034157.1"/>
</dbReference>
<feature type="transmembrane region" description="Helical" evidence="6">
    <location>
        <begin position="422"/>
        <end position="445"/>
    </location>
</feature>
<evidence type="ECO:0000256" key="6">
    <source>
        <dbReference type="SAM" id="Phobius"/>
    </source>
</evidence>
<keyword evidence="8" id="KW-1185">Reference proteome</keyword>
<feature type="transmembrane region" description="Helical" evidence="6">
    <location>
        <begin position="174"/>
        <end position="193"/>
    </location>
</feature>
<dbReference type="EMBL" id="MKGI01000028">
    <property type="protein sequence ID" value="OEL11668.1"/>
    <property type="molecule type" value="Genomic_DNA"/>
</dbReference>
<evidence type="ECO:0000256" key="2">
    <source>
        <dbReference type="ARBA" id="ARBA00022475"/>
    </source>
</evidence>
<protein>
    <submittedName>
        <fullName evidence="7">Polysaccharide biosynthesis family protein</fullName>
    </submittedName>
</protein>
<keyword evidence="5 6" id="KW-0472">Membrane</keyword>
<feature type="transmembrane region" description="Helical" evidence="6">
    <location>
        <begin position="301"/>
        <end position="318"/>
    </location>
</feature>
<evidence type="ECO:0000256" key="5">
    <source>
        <dbReference type="ARBA" id="ARBA00023136"/>
    </source>
</evidence>
<feature type="transmembrane region" description="Helical" evidence="6">
    <location>
        <begin position="258"/>
        <end position="280"/>
    </location>
</feature>
<dbReference type="KEGG" id="cnr:EB819_02450"/>
<comment type="caution">
    <text evidence="7">The sequence shown here is derived from an EMBL/GenBank/DDBJ whole genome shotgun (WGS) entry which is preliminary data.</text>
</comment>
<evidence type="ECO:0000256" key="1">
    <source>
        <dbReference type="ARBA" id="ARBA00004651"/>
    </source>
</evidence>
<feature type="transmembrane region" description="Helical" evidence="6">
    <location>
        <begin position="338"/>
        <end position="355"/>
    </location>
</feature>
<organism evidence="7 8">
    <name type="scientific">Cloacibacterium normanense</name>
    <dbReference type="NCBI Taxonomy" id="237258"/>
    <lineage>
        <taxon>Bacteria</taxon>
        <taxon>Pseudomonadati</taxon>
        <taxon>Bacteroidota</taxon>
        <taxon>Flavobacteriia</taxon>
        <taxon>Flavobacteriales</taxon>
        <taxon>Weeksellaceae</taxon>
    </lineage>
</organism>
<reference evidence="7 8" key="1">
    <citation type="submission" date="2016-09" db="EMBL/GenBank/DDBJ databases">
        <authorList>
            <person name="Capua I."/>
            <person name="De Benedictis P."/>
            <person name="Joannis T."/>
            <person name="Lombin L.H."/>
            <person name="Cattoli G."/>
        </authorList>
    </citation>
    <scope>NUCLEOTIDE SEQUENCE [LARGE SCALE GENOMIC DNA]</scope>
    <source>
        <strain evidence="7 8">NRS-1</strain>
    </source>
</reference>
<dbReference type="InterPro" id="IPR002797">
    <property type="entry name" value="Polysacc_synth"/>
</dbReference>
<proteinExistence type="predicted"/>
<dbReference type="PANTHER" id="PTHR30250:SF11">
    <property type="entry name" value="O-ANTIGEN TRANSPORTER-RELATED"/>
    <property type="match status" value="1"/>
</dbReference>
<dbReference type="AlphaFoldDB" id="A0A1E5UFQ6"/>
<comment type="subcellular location">
    <subcellularLocation>
        <location evidence="1">Cell membrane</location>
        <topology evidence="1">Multi-pass membrane protein</topology>
    </subcellularLocation>
</comment>
<evidence type="ECO:0000313" key="8">
    <source>
        <dbReference type="Proteomes" id="UP000095601"/>
    </source>
</evidence>
<keyword evidence="3 6" id="KW-0812">Transmembrane</keyword>
<dbReference type="InterPro" id="IPR050833">
    <property type="entry name" value="Poly_Biosynth_Transport"/>
</dbReference>
<accession>A0A1E5UFQ6</accession>
<dbReference type="PATRIC" id="fig|237258.4.peg.1763"/>
<feature type="transmembrane region" description="Helical" evidence="6">
    <location>
        <begin position="12"/>
        <end position="30"/>
    </location>
</feature>
<dbReference type="STRING" id="237258.SAMN04489756_11464"/>
<dbReference type="Proteomes" id="UP000095601">
    <property type="component" value="Unassembled WGS sequence"/>
</dbReference>
<feature type="transmembrane region" description="Helical" evidence="6">
    <location>
        <begin position="42"/>
        <end position="66"/>
    </location>
</feature>
<name>A0A1E5UFQ6_9FLAO</name>
<dbReference type="Pfam" id="PF01943">
    <property type="entry name" value="Polysacc_synt"/>
    <property type="match status" value="1"/>
</dbReference>
<evidence type="ECO:0000313" key="7">
    <source>
        <dbReference type="EMBL" id="OEL11668.1"/>
    </source>
</evidence>
<dbReference type="GO" id="GO:0005886">
    <property type="term" value="C:plasma membrane"/>
    <property type="evidence" value="ECO:0007669"/>
    <property type="project" value="UniProtKB-SubCell"/>
</dbReference>
<feature type="transmembrane region" description="Helical" evidence="6">
    <location>
        <begin position="367"/>
        <end position="386"/>
    </location>
</feature>
<dbReference type="OrthoDB" id="88014at2"/>
<feature type="transmembrane region" description="Helical" evidence="6">
    <location>
        <begin position="392"/>
        <end position="410"/>
    </location>
</feature>